<evidence type="ECO:0000313" key="3">
    <source>
        <dbReference type="EMBL" id="KNZ42727.1"/>
    </source>
</evidence>
<keyword evidence="1" id="KW-1133">Transmembrane helix</keyword>
<feature type="signal peptide" evidence="2">
    <location>
        <begin position="1"/>
        <end position="27"/>
    </location>
</feature>
<organism evidence="3 4">
    <name type="scientific">Acetobacterium bakii</name>
    <dbReference type="NCBI Taxonomy" id="52689"/>
    <lineage>
        <taxon>Bacteria</taxon>
        <taxon>Bacillati</taxon>
        <taxon>Bacillota</taxon>
        <taxon>Clostridia</taxon>
        <taxon>Eubacteriales</taxon>
        <taxon>Eubacteriaceae</taxon>
        <taxon>Acetobacterium</taxon>
    </lineage>
</organism>
<keyword evidence="1" id="KW-0472">Membrane</keyword>
<keyword evidence="2" id="KW-0732">Signal</keyword>
<gene>
    <name evidence="3" type="ORF">AKG39_04640</name>
</gene>
<accession>A0A0L6U2Y3</accession>
<keyword evidence="1" id="KW-0812">Transmembrane</keyword>
<feature type="chain" id="PRO_5005567576" description="Gram-positive cocci surface proteins LPxTG domain-containing protein" evidence="2">
    <location>
        <begin position="28"/>
        <end position="429"/>
    </location>
</feature>
<evidence type="ECO:0000256" key="2">
    <source>
        <dbReference type="SAM" id="SignalP"/>
    </source>
</evidence>
<dbReference type="RefSeq" id="WP_050739201.1">
    <property type="nucleotide sequence ID" value="NZ_LGYO01000009.1"/>
</dbReference>
<name>A0A0L6U2Y3_9FIRM</name>
<dbReference type="OrthoDB" id="1776880at2"/>
<dbReference type="EMBL" id="LGYO01000009">
    <property type="protein sequence ID" value="KNZ42727.1"/>
    <property type="molecule type" value="Genomic_DNA"/>
</dbReference>
<sequence length="429" mass="44758">MKKMSKFMSLLMVLIMLSMLVPVSALAADNEEFAATEDNAIKIVLVTKEAAAEDAIVTDDPVIVEEPLVTDEIVVPAESSSDTAVVPEQPATTEINTAAVPDESIVTQMASYLYLMQNDVMIDVIAANTGADYSYDAAANQLTLNNFVGENMFVLSPADTFKLLLLGTNILRTDSGFAVNVYGNMNSSGTGTLIAEGLATENLMGGGINVIGNLVIDSGSYGIVAAGFENSSSAVGILTGYNDDIITPGNLTINGGTIDIAAYNSDIGGAFGLFAFGDLIVNGGNIDIFTNSPTSYSRGIGAYDKLVFNGGNTTVDSITDTGFAEALYSYNTITINNGILDLYTSGASANALVAEGGIYINPSYGDVDLNASSLYLEPLVTKDFKQPHYSSSNPKTGVDTTAMDALVAGIMIFTLIGFSFAASKRGAKA</sequence>
<feature type="transmembrane region" description="Helical" evidence="1">
    <location>
        <begin position="402"/>
        <end position="422"/>
    </location>
</feature>
<proteinExistence type="predicted"/>
<evidence type="ECO:0000313" key="4">
    <source>
        <dbReference type="Proteomes" id="UP000036873"/>
    </source>
</evidence>
<protein>
    <recommendedName>
        <fullName evidence="5">Gram-positive cocci surface proteins LPxTG domain-containing protein</fullName>
    </recommendedName>
</protein>
<dbReference type="AlphaFoldDB" id="A0A0L6U2Y3"/>
<dbReference type="Proteomes" id="UP000036873">
    <property type="component" value="Unassembled WGS sequence"/>
</dbReference>
<keyword evidence="4" id="KW-1185">Reference proteome</keyword>
<evidence type="ECO:0008006" key="5">
    <source>
        <dbReference type="Google" id="ProtNLM"/>
    </source>
</evidence>
<evidence type="ECO:0000256" key="1">
    <source>
        <dbReference type="SAM" id="Phobius"/>
    </source>
</evidence>
<reference evidence="4" key="1">
    <citation type="submission" date="2015-07" db="EMBL/GenBank/DDBJ databases">
        <title>Draft genome sequence of Acetobacterium bakii DSM 8293, a potential psychrophilic chemical producer through syngas fermentation.</title>
        <authorList>
            <person name="Song Y."/>
            <person name="Hwang S."/>
            <person name="Cho B.-K."/>
        </authorList>
    </citation>
    <scope>NUCLEOTIDE SEQUENCE [LARGE SCALE GENOMIC DNA]</scope>
    <source>
        <strain evidence="4">DSM 8239</strain>
    </source>
</reference>
<comment type="caution">
    <text evidence="3">The sequence shown here is derived from an EMBL/GenBank/DDBJ whole genome shotgun (WGS) entry which is preliminary data.</text>
</comment>